<dbReference type="InterPro" id="IPR025361">
    <property type="entry name" value="DUF4265"/>
</dbReference>
<dbReference type="Pfam" id="PF14085">
    <property type="entry name" value="DUF4265"/>
    <property type="match status" value="1"/>
</dbReference>
<accession>A0ABU0TN79</accession>
<dbReference type="Proteomes" id="UP001225072">
    <property type="component" value="Unassembled WGS sequence"/>
</dbReference>
<evidence type="ECO:0000313" key="2">
    <source>
        <dbReference type="Proteomes" id="UP001225072"/>
    </source>
</evidence>
<proteinExistence type="predicted"/>
<dbReference type="EMBL" id="JAUTAL010000001">
    <property type="protein sequence ID" value="MDQ1097683.1"/>
    <property type="molecule type" value="Genomic_DNA"/>
</dbReference>
<sequence>MDSKIVLTYYDVEDNIAEELVNADQIDELKFQVKNVPFFAPNISYDDIIAVENDEGILYFEELLEPSEHSTVQIVFFNLVEIPNVIKGIEELECNWEGFSEQTIIAIDIPPSIDYKMVKHYLDTKANEGVLDYKEACLSDTHKSNLS</sequence>
<organism evidence="1 2">
    <name type="scientific">Chryseobacterium camelliae</name>
    <dbReference type="NCBI Taxonomy" id="1265445"/>
    <lineage>
        <taxon>Bacteria</taxon>
        <taxon>Pseudomonadati</taxon>
        <taxon>Bacteroidota</taxon>
        <taxon>Flavobacteriia</taxon>
        <taxon>Flavobacteriales</taxon>
        <taxon>Weeksellaceae</taxon>
        <taxon>Chryseobacterium group</taxon>
        <taxon>Chryseobacterium</taxon>
    </lineage>
</organism>
<comment type="caution">
    <text evidence="1">The sequence shown here is derived from an EMBL/GenBank/DDBJ whole genome shotgun (WGS) entry which is preliminary data.</text>
</comment>
<evidence type="ECO:0000313" key="1">
    <source>
        <dbReference type="EMBL" id="MDQ1097683.1"/>
    </source>
</evidence>
<reference evidence="1 2" key="1">
    <citation type="submission" date="2023-07" db="EMBL/GenBank/DDBJ databases">
        <title>Functional and genomic diversity of the sorghum phyllosphere microbiome.</title>
        <authorList>
            <person name="Shade A."/>
        </authorList>
    </citation>
    <scope>NUCLEOTIDE SEQUENCE [LARGE SCALE GENOMIC DNA]</scope>
    <source>
        <strain evidence="1 2">SORGH_AS_1064</strain>
    </source>
</reference>
<dbReference type="RefSeq" id="WP_307451386.1">
    <property type="nucleotide sequence ID" value="NZ_JAUTAL010000001.1"/>
</dbReference>
<evidence type="ECO:0008006" key="3">
    <source>
        <dbReference type="Google" id="ProtNLM"/>
    </source>
</evidence>
<name>A0ABU0TN79_9FLAO</name>
<gene>
    <name evidence="1" type="ORF">QE404_002830</name>
</gene>
<keyword evidence="2" id="KW-1185">Reference proteome</keyword>
<protein>
    <recommendedName>
        <fullName evidence="3">DUF4265 domain-containing protein</fullName>
    </recommendedName>
</protein>